<feature type="modified residue" description="4-aspartylphosphate" evidence="3">
    <location>
        <position position="57"/>
    </location>
</feature>
<dbReference type="PROSITE" id="PS50110">
    <property type="entry name" value="RESPONSE_REGULATORY"/>
    <property type="match status" value="1"/>
</dbReference>
<feature type="domain" description="Response regulatory" evidence="6">
    <location>
        <begin position="6"/>
        <end position="121"/>
    </location>
</feature>
<dbReference type="SUPFAM" id="SSF46894">
    <property type="entry name" value="C-terminal effector domain of the bipartite response regulators"/>
    <property type="match status" value="1"/>
</dbReference>
<dbReference type="GO" id="GO:0006355">
    <property type="term" value="P:regulation of DNA-templated transcription"/>
    <property type="evidence" value="ECO:0007669"/>
    <property type="project" value="InterPro"/>
</dbReference>
<dbReference type="EMBL" id="CP032419">
    <property type="protein sequence ID" value="AYC33764.1"/>
    <property type="molecule type" value="Genomic_DNA"/>
</dbReference>
<dbReference type="SMART" id="SM00448">
    <property type="entry name" value="REC"/>
    <property type="match status" value="1"/>
</dbReference>
<dbReference type="AlphaFoldDB" id="A0A385Z4T6"/>
<dbReference type="InterPro" id="IPR039420">
    <property type="entry name" value="WalR-like"/>
</dbReference>
<dbReference type="SUPFAM" id="SSF52172">
    <property type="entry name" value="CheY-like"/>
    <property type="match status" value="1"/>
</dbReference>
<dbReference type="OrthoDB" id="9796655at2"/>
<evidence type="ECO:0000256" key="3">
    <source>
        <dbReference type="PROSITE-ProRule" id="PRU00169"/>
    </source>
</evidence>
<gene>
    <name evidence="7" type="ORF">D3880_15995</name>
</gene>
<reference evidence="8" key="1">
    <citation type="submission" date="2018-09" db="EMBL/GenBank/DDBJ databases">
        <authorList>
            <person name="Zhu H."/>
        </authorList>
    </citation>
    <scope>NUCLEOTIDE SEQUENCE [LARGE SCALE GENOMIC DNA]</scope>
    <source>
        <strain evidence="8">K2W31S-8</strain>
    </source>
</reference>
<proteinExistence type="predicted"/>
<evidence type="ECO:0000313" key="8">
    <source>
        <dbReference type="Proteomes" id="UP000265560"/>
    </source>
</evidence>
<dbReference type="Pfam" id="PF00196">
    <property type="entry name" value="GerE"/>
    <property type="match status" value="1"/>
</dbReference>
<evidence type="ECO:0000259" key="5">
    <source>
        <dbReference type="PROSITE" id="PS50043"/>
    </source>
</evidence>
<dbReference type="InterPro" id="IPR058245">
    <property type="entry name" value="NreC/VraR/RcsB-like_REC"/>
</dbReference>
<dbReference type="Gene3D" id="3.40.50.2300">
    <property type="match status" value="1"/>
</dbReference>
<evidence type="ECO:0000259" key="6">
    <source>
        <dbReference type="PROSITE" id="PS50110"/>
    </source>
</evidence>
<dbReference type="InterPro" id="IPR011006">
    <property type="entry name" value="CheY-like_superfamily"/>
</dbReference>
<dbReference type="PROSITE" id="PS50043">
    <property type="entry name" value="HTH_LUXR_2"/>
    <property type="match status" value="1"/>
</dbReference>
<dbReference type="PROSITE" id="PS00622">
    <property type="entry name" value="HTH_LUXR_1"/>
    <property type="match status" value="1"/>
</dbReference>
<protein>
    <submittedName>
        <fullName evidence="7">DNA-binding response regulator</fullName>
    </submittedName>
</protein>
<dbReference type="GO" id="GO:0003677">
    <property type="term" value="F:DNA binding"/>
    <property type="evidence" value="ECO:0007669"/>
    <property type="project" value="UniProtKB-KW"/>
</dbReference>
<feature type="domain" description="HTH luxR-type" evidence="5">
    <location>
        <begin position="145"/>
        <end position="210"/>
    </location>
</feature>
<organism evidence="7 8">
    <name type="scientific">Pseudomonas cavernae</name>
    <dbReference type="NCBI Taxonomy" id="2320867"/>
    <lineage>
        <taxon>Bacteria</taxon>
        <taxon>Pseudomonadati</taxon>
        <taxon>Pseudomonadota</taxon>
        <taxon>Gammaproteobacteria</taxon>
        <taxon>Pseudomonadales</taxon>
        <taxon>Pseudomonadaceae</taxon>
        <taxon>Pseudomonas</taxon>
    </lineage>
</organism>
<dbReference type="GO" id="GO:0000160">
    <property type="term" value="P:phosphorelay signal transduction system"/>
    <property type="evidence" value="ECO:0007669"/>
    <property type="project" value="InterPro"/>
</dbReference>
<feature type="region of interest" description="Disordered" evidence="4">
    <location>
        <begin position="214"/>
        <end position="234"/>
    </location>
</feature>
<evidence type="ECO:0000256" key="4">
    <source>
        <dbReference type="SAM" id="MobiDB-lite"/>
    </source>
</evidence>
<keyword evidence="2 7" id="KW-0238">DNA-binding</keyword>
<dbReference type="CDD" id="cd17535">
    <property type="entry name" value="REC_NarL-like"/>
    <property type="match status" value="1"/>
</dbReference>
<dbReference type="InterPro" id="IPR001789">
    <property type="entry name" value="Sig_transdc_resp-reg_receiver"/>
</dbReference>
<keyword evidence="1 3" id="KW-0597">Phosphoprotein</keyword>
<keyword evidence="8" id="KW-1185">Reference proteome</keyword>
<evidence type="ECO:0000256" key="1">
    <source>
        <dbReference type="ARBA" id="ARBA00022553"/>
    </source>
</evidence>
<dbReference type="CDD" id="cd06170">
    <property type="entry name" value="LuxR_C_like"/>
    <property type="match status" value="1"/>
</dbReference>
<dbReference type="RefSeq" id="WP_119894419.1">
    <property type="nucleotide sequence ID" value="NZ_CP032419.1"/>
</dbReference>
<dbReference type="SMART" id="SM00421">
    <property type="entry name" value="HTH_LUXR"/>
    <property type="match status" value="1"/>
</dbReference>
<evidence type="ECO:0000256" key="2">
    <source>
        <dbReference type="ARBA" id="ARBA00023125"/>
    </source>
</evidence>
<evidence type="ECO:0000313" key="7">
    <source>
        <dbReference type="EMBL" id="AYC33764.1"/>
    </source>
</evidence>
<dbReference type="KEGG" id="pcav:D3880_15995"/>
<dbReference type="Proteomes" id="UP000265560">
    <property type="component" value="Chromosome"/>
</dbReference>
<dbReference type="PRINTS" id="PR00038">
    <property type="entry name" value="HTHLUXR"/>
</dbReference>
<feature type="compositionally biased region" description="Basic and acidic residues" evidence="4">
    <location>
        <begin position="223"/>
        <end position="234"/>
    </location>
</feature>
<dbReference type="Pfam" id="PF00072">
    <property type="entry name" value="Response_reg"/>
    <property type="match status" value="1"/>
</dbReference>
<accession>A0A385Z4T6</accession>
<dbReference type="PANTHER" id="PTHR43214">
    <property type="entry name" value="TWO-COMPONENT RESPONSE REGULATOR"/>
    <property type="match status" value="1"/>
</dbReference>
<dbReference type="InterPro" id="IPR016032">
    <property type="entry name" value="Sig_transdc_resp-reg_C-effctor"/>
</dbReference>
<dbReference type="InterPro" id="IPR000792">
    <property type="entry name" value="Tscrpt_reg_LuxR_C"/>
</dbReference>
<name>A0A385Z4T6_9PSED</name>
<sequence>MTSRIRIGIVDDHPLLRQGVASTLARVKDFEVVEQGGSADEAQSIAERLQPDVLLMDVNMPGDTFAAVRAISVAQPTVKVLMLTVSESEDDVYAALEAGAHGYVLKGISGPDLVQAVRNVAAGEVFITPQFANRVLSNLSHAREQGGRKVELTPREEDIIREVALGRTNREVADTFGLSEKTVKHHMTNVMNKLHARNRVEAVTAARQHWANERAAAISSRLPPRDEPDDDSKR</sequence>